<dbReference type="AlphaFoldDB" id="A0A4P2PVY3"/>
<feature type="compositionally biased region" description="Basic and acidic residues" evidence="1">
    <location>
        <begin position="310"/>
        <end position="319"/>
    </location>
</feature>
<proteinExistence type="predicted"/>
<protein>
    <recommendedName>
        <fullName evidence="5">PE-PGRS family protein</fullName>
    </recommendedName>
</protein>
<feature type="compositionally biased region" description="Gly residues" evidence="1">
    <location>
        <begin position="425"/>
        <end position="446"/>
    </location>
</feature>
<feature type="region of interest" description="Disordered" evidence="1">
    <location>
        <begin position="424"/>
        <end position="458"/>
    </location>
</feature>
<feature type="signal peptide" evidence="2">
    <location>
        <begin position="1"/>
        <end position="25"/>
    </location>
</feature>
<feature type="region of interest" description="Disordered" evidence="1">
    <location>
        <begin position="268"/>
        <end position="364"/>
    </location>
</feature>
<name>A0A4P2PVY3_SORCE</name>
<feature type="chain" id="PRO_5020646438" description="PE-PGRS family protein" evidence="2">
    <location>
        <begin position="26"/>
        <end position="534"/>
    </location>
</feature>
<feature type="compositionally biased region" description="Gly residues" evidence="1">
    <location>
        <begin position="320"/>
        <end position="333"/>
    </location>
</feature>
<gene>
    <name evidence="3" type="ORF">SOCEGT47_013930</name>
</gene>
<evidence type="ECO:0000313" key="4">
    <source>
        <dbReference type="Proteomes" id="UP000295781"/>
    </source>
</evidence>
<organism evidence="3 4">
    <name type="scientific">Sorangium cellulosum</name>
    <name type="common">Polyangium cellulosum</name>
    <dbReference type="NCBI Taxonomy" id="56"/>
    <lineage>
        <taxon>Bacteria</taxon>
        <taxon>Pseudomonadati</taxon>
        <taxon>Myxococcota</taxon>
        <taxon>Polyangia</taxon>
        <taxon>Polyangiales</taxon>
        <taxon>Polyangiaceae</taxon>
        <taxon>Sorangium</taxon>
    </lineage>
</organism>
<dbReference type="EMBL" id="CP012670">
    <property type="protein sequence ID" value="AUX20917.1"/>
    <property type="molecule type" value="Genomic_DNA"/>
</dbReference>
<dbReference type="SUPFAM" id="SSF51126">
    <property type="entry name" value="Pectin lyase-like"/>
    <property type="match status" value="1"/>
</dbReference>
<evidence type="ECO:0000313" key="3">
    <source>
        <dbReference type="EMBL" id="AUX20917.1"/>
    </source>
</evidence>
<sequence>MGREKIMKITAAAWVLLLSSPAALGCGAEPFAPPCADGGTCDADPSAEPSEEACLESLAARRVLDRCGVFVTALWGDDGNPGTKEEPVKTLAHAIAIAPRARGRVIVCNENYFEAITLPSGIDLLGGYDCFGTRPWWKHSKERKYYHMAILLPPSDNAIPITVVAAQDDGEGTTDGVSTIVDMHVLQERRLGQGLDSIALRLEPGAVVEVLRSVIEADRGGSGENGQDAVYVDPQPAYGEIGAIGRDACSAATVAGASAVTTVCGDMVSTGGKGGDGAPDRGGDAEDGEPLPASTPGEAGLGGAGAKDGAPCRDGRRGGDGAPGAPGAAGQGGRLTEAGWVGVPGRQGGTGAPGQGGGGGGGAPGGRSACGNAALGGASGGSGGGGGCGGTGGRGGAAGGASIGIFAHSGSKLTLRETRVVTAEGGYGGKGGEGRMGGQGAQGGPPGESPTLGEHACRGGYGGWGGTGGYGGGGSGGPSIGIVYADDEQLTLDRVTFEIGPAGQGGIADVFDETRDKANRGSDGFSAEMMRFEP</sequence>
<keyword evidence="2" id="KW-0732">Signal</keyword>
<dbReference type="InterPro" id="IPR011050">
    <property type="entry name" value="Pectin_lyase_fold/virulence"/>
</dbReference>
<evidence type="ECO:0008006" key="5">
    <source>
        <dbReference type="Google" id="ProtNLM"/>
    </source>
</evidence>
<evidence type="ECO:0000256" key="1">
    <source>
        <dbReference type="SAM" id="MobiDB-lite"/>
    </source>
</evidence>
<evidence type="ECO:0000256" key="2">
    <source>
        <dbReference type="SAM" id="SignalP"/>
    </source>
</evidence>
<reference evidence="3 4" key="1">
    <citation type="submission" date="2015-09" db="EMBL/GenBank/DDBJ databases">
        <title>Sorangium comparison.</title>
        <authorList>
            <person name="Zaburannyi N."/>
            <person name="Bunk B."/>
            <person name="Overmann J."/>
            <person name="Mueller R."/>
        </authorList>
    </citation>
    <scope>NUCLEOTIDE SEQUENCE [LARGE SCALE GENOMIC DNA]</scope>
    <source>
        <strain evidence="3 4">So ceGT47</strain>
    </source>
</reference>
<dbReference type="PROSITE" id="PS51257">
    <property type="entry name" value="PROKAR_LIPOPROTEIN"/>
    <property type="match status" value="1"/>
</dbReference>
<accession>A0A4P2PVY3</accession>
<feature type="compositionally biased region" description="Gly residues" evidence="1">
    <location>
        <begin position="345"/>
        <end position="364"/>
    </location>
</feature>
<dbReference type="Proteomes" id="UP000295781">
    <property type="component" value="Chromosome"/>
</dbReference>